<dbReference type="STRING" id="307972.A0A2G8KH46"/>
<evidence type="ECO:0000256" key="14">
    <source>
        <dbReference type="RuleBase" id="RU000461"/>
    </source>
</evidence>
<evidence type="ECO:0000256" key="11">
    <source>
        <dbReference type="ARBA" id="ARBA00023033"/>
    </source>
</evidence>
<comment type="subcellular location">
    <subcellularLocation>
        <location evidence="3">Endoplasmic reticulum membrane</location>
        <topology evidence="3">Peripheral membrane protein</topology>
    </subcellularLocation>
    <subcellularLocation>
        <location evidence="2">Microsome membrane</location>
        <topology evidence="2">Peripheral membrane protein</topology>
    </subcellularLocation>
</comment>
<dbReference type="OrthoDB" id="1055148at2759"/>
<dbReference type="GO" id="GO:0005789">
    <property type="term" value="C:endoplasmic reticulum membrane"/>
    <property type="evidence" value="ECO:0007669"/>
    <property type="project" value="UniProtKB-SubCell"/>
</dbReference>
<keyword evidence="16" id="KW-1185">Reference proteome</keyword>
<dbReference type="InterPro" id="IPR001128">
    <property type="entry name" value="Cyt_P450"/>
</dbReference>
<evidence type="ECO:0000256" key="5">
    <source>
        <dbReference type="ARBA" id="ARBA00022617"/>
    </source>
</evidence>
<dbReference type="Gene3D" id="1.10.630.10">
    <property type="entry name" value="Cytochrome P450"/>
    <property type="match status" value="1"/>
</dbReference>
<keyword evidence="9 14" id="KW-0560">Oxidoreductase</keyword>
<keyword evidence="6 13" id="KW-0479">Metal-binding</keyword>
<protein>
    <submittedName>
        <fullName evidence="15">Putative cytochrome P450 2J6</fullName>
    </submittedName>
</protein>
<evidence type="ECO:0000256" key="8">
    <source>
        <dbReference type="ARBA" id="ARBA00022848"/>
    </source>
</evidence>
<keyword evidence="10 13" id="KW-0408">Iron</keyword>
<keyword evidence="11 14" id="KW-0503">Monooxygenase</keyword>
<dbReference type="PANTHER" id="PTHR24300">
    <property type="entry name" value="CYTOCHROME P450 508A4-RELATED"/>
    <property type="match status" value="1"/>
</dbReference>
<keyword evidence="7" id="KW-0256">Endoplasmic reticulum</keyword>
<keyword evidence="12" id="KW-0472">Membrane</keyword>
<evidence type="ECO:0000256" key="2">
    <source>
        <dbReference type="ARBA" id="ARBA00004174"/>
    </source>
</evidence>
<dbReference type="GO" id="GO:0006805">
    <property type="term" value="P:xenobiotic metabolic process"/>
    <property type="evidence" value="ECO:0007669"/>
    <property type="project" value="TreeGrafter"/>
</dbReference>
<dbReference type="GO" id="GO:0006082">
    <property type="term" value="P:organic acid metabolic process"/>
    <property type="evidence" value="ECO:0007669"/>
    <property type="project" value="TreeGrafter"/>
</dbReference>
<dbReference type="PRINTS" id="PR00463">
    <property type="entry name" value="EP450I"/>
</dbReference>
<evidence type="ECO:0000256" key="10">
    <source>
        <dbReference type="ARBA" id="ARBA00023004"/>
    </source>
</evidence>
<reference evidence="15 16" key="1">
    <citation type="journal article" date="2017" name="PLoS Biol.">
        <title>The sea cucumber genome provides insights into morphological evolution and visceral regeneration.</title>
        <authorList>
            <person name="Zhang X."/>
            <person name="Sun L."/>
            <person name="Yuan J."/>
            <person name="Sun Y."/>
            <person name="Gao Y."/>
            <person name="Zhang L."/>
            <person name="Li S."/>
            <person name="Dai H."/>
            <person name="Hamel J.F."/>
            <person name="Liu C."/>
            <person name="Yu Y."/>
            <person name="Liu S."/>
            <person name="Lin W."/>
            <person name="Guo K."/>
            <person name="Jin S."/>
            <person name="Xu P."/>
            <person name="Storey K.B."/>
            <person name="Huan P."/>
            <person name="Zhang T."/>
            <person name="Zhou Y."/>
            <person name="Zhang J."/>
            <person name="Lin C."/>
            <person name="Li X."/>
            <person name="Xing L."/>
            <person name="Huo D."/>
            <person name="Sun M."/>
            <person name="Wang L."/>
            <person name="Mercier A."/>
            <person name="Li F."/>
            <person name="Yang H."/>
            <person name="Xiang J."/>
        </authorList>
    </citation>
    <scope>NUCLEOTIDE SEQUENCE [LARGE SCALE GENOMIC DNA]</scope>
    <source>
        <strain evidence="15">Shaxun</strain>
        <tissue evidence="15">Muscle</tissue>
    </source>
</reference>
<evidence type="ECO:0000256" key="7">
    <source>
        <dbReference type="ARBA" id="ARBA00022824"/>
    </source>
</evidence>
<gene>
    <name evidence="15" type="ORF">BSL78_15812</name>
</gene>
<evidence type="ECO:0000313" key="15">
    <source>
        <dbReference type="EMBL" id="PIK47312.1"/>
    </source>
</evidence>
<comment type="similarity">
    <text evidence="4 14">Belongs to the cytochrome P450 family.</text>
</comment>
<comment type="cofactor">
    <cofactor evidence="1 13">
        <name>heme</name>
        <dbReference type="ChEBI" id="CHEBI:30413"/>
    </cofactor>
</comment>
<evidence type="ECO:0000256" key="4">
    <source>
        <dbReference type="ARBA" id="ARBA00010617"/>
    </source>
</evidence>
<dbReference type="FunFam" id="1.10.630.10:FF:000238">
    <property type="entry name" value="Cytochrome P450 2A6"/>
    <property type="match status" value="1"/>
</dbReference>
<sequence>MSLYFAKKKLVGRRKNSYPPGPWGLPILGILPLLNGNNPASKVQELAKTYGSVFGGYLGGTYTVFLNEYSTIMEAFGRKNDVMTDRPKILPFNHFIKGHGLASGFLHNNWKGKRRFFMTALNKFDVGKPNGHAATTLESEIDHMMNEIAYRGIEHDIAGMLMMFTGNVITRLTLGIRFEYAESDIQEYLDKIAEMFEIADPANPLVFFDFAKFLPWSNNRRFIDYNNEIMDYFKILVRKGIESSRKDDKNEMIDMYIKKFGNPETGELPAANENEFFHLFADLMAAGTDTTASNTLWLLLCVIKYPDVQRKIQAEIDSVVGYDGRPTLSDRSQLPYTEAVGWESRRFCLAGPFSVPHAAVTDTEINGYFIPKDTMVIANAWAVSRDPELFRDADTFKPERFLDTDGKLAVTEQLKSTIFGFGRRTCAGRPLALSEMYLLLARILHRYNLKIKGGPETVSLRPERGLATRPHPYNIIFEPRQI</sequence>
<dbReference type="GO" id="GO:0005506">
    <property type="term" value="F:iron ion binding"/>
    <property type="evidence" value="ECO:0007669"/>
    <property type="project" value="InterPro"/>
</dbReference>
<dbReference type="InterPro" id="IPR002401">
    <property type="entry name" value="Cyt_P450_E_grp-I"/>
</dbReference>
<keyword evidence="5 13" id="KW-0349">Heme</keyword>
<dbReference type="AlphaFoldDB" id="A0A2G8KH46"/>
<evidence type="ECO:0000256" key="6">
    <source>
        <dbReference type="ARBA" id="ARBA00022723"/>
    </source>
</evidence>
<dbReference type="Proteomes" id="UP000230750">
    <property type="component" value="Unassembled WGS sequence"/>
</dbReference>
<dbReference type="GO" id="GO:0016712">
    <property type="term" value="F:oxidoreductase activity, acting on paired donors, with incorporation or reduction of molecular oxygen, reduced flavin or flavoprotein as one donor, and incorporation of one atom of oxygen"/>
    <property type="evidence" value="ECO:0007669"/>
    <property type="project" value="TreeGrafter"/>
</dbReference>
<organism evidence="15 16">
    <name type="scientific">Stichopus japonicus</name>
    <name type="common">Sea cucumber</name>
    <dbReference type="NCBI Taxonomy" id="307972"/>
    <lineage>
        <taxon>Eukaryota</taxon>
        <taxon>Metazoa</taxon>
        <taxon>Echinodermata</taxon>
        <taxon>Eleutherozoa</taxon>
        <taxon>Echinozoa</taxon>
        <taxon>Holothuroidea</taxon>
        <taxon>Aspidochirotacea</taxon>
        <taxon>Aspidochirotida</taxon>
        <taxon>Stichopodidae</taxon>
        <taxon>Apostichopus</taxon>
    </lineage>
</organism>
<evidence type="ECO:0000256" key="12">
    <source>
        <dbReference type="ARBA" id="ARBA00023136"/>
    </source>
</evidence>
<dbReference type="PRINTS" id="PR00385">
    <property type="entry name" value="P450"/>
</dbReference>
<dbReference type="GO" id="GO:0020037">
    <property type="term" value="F:heme binding"/>
    <property type="evidence" value="ECO:0007669"/>
    <property type="project" value="InterPro"/>
</dbReference>
<dbReference type="CDD" id="cd20617">
    <property type="entry name" value="CYP1_2-like"/>
    <property type="match status" value="1"/>
</dbReference>
<keyword evidence="8" id="KW-0492">Microsome</keyword>
<evidence type="ECO:0000256" key="1">
    <source>
        <dbReference type="ARBA" id="ARBA00001971"/>
    </source>
</evidence>
<dbReference type="InterPro" id="IPR036396">
    <property type="entry name" value="Cyt_P450_sf"/>
</dbReference>
<dbReference type="PANTHER" id="PTHR24300:SF397">
    <property type="entry name" value="CYTOCHROME P450 2U1"/>
    <property type="match status" value="1"/>
</dbReference>
<evidence type="ECO:0000256" key="13">
    <source>
        <dbReference type="PIRSR" id="PIRSR602401-1"/>
    </source>
</evidence>
<dbReference type="SUPFAM" id="SSF48264">
    <property type="entry name" value="Cytochrome P450"/>
    <property type="match status" value="1"/>
</dbReference>
<name>A0A2G8KH46_STIJA</name>
<evidence type="ECO:0000256" key="9">
    <source>
        <dbReference type="ARBA" id="ARBA00023002"/>
    </source>
</evidence>
<dbReference type="InterPro" id="IPR050182">
    <property type="entry name" value="Cytochrome_P450_fam2"/>
</dbReference>
<evidence type="ECO:0000256" key="3">
    <source>
        <dbReference type="ARBA" id="ARBA00004406"/>
    </source>
</evidence>
<evidence type="ECO:0000313" key="16">
    <source>
        <dbReference type="Proteomes" id="UP000230750"/>
    </source>
</evidence>
<comment type="caution">
    <text evidence="15">The sequence shown here is derived from an EMBL/GenBank/DDBJ whole genome shotgun (WGS) entry which is preliminary data.</text>
</comment>
<dbReference type="InterPro" id="IPR017972">
    <property type="entry name" value="Cyt_P450_CS"/>
</dbReference>
<dbReference type="PROSITE" id="PS00086">
    <property type="entry name" value="CYTOCHROME_P450"/>
    <property type="match status" value="1"/>
</dbReference>
<proteinExistence type="inferred from homology"/>
<dbReference type="Pfam" id="PF00067">
    <property type="entry name" value="p450"/>
    <property type="match status" value="1"/>
</dbReference>
<dbReference type="EMBL" id="MRZV01000588">
    <property type="protein sequence ID" value="PIK47312.1"/>
    <property type="molecule type" value="Genomic_DNA"/>
</dbReference>
<accession>A0A2G8KH46</accession>
<dbReference type="GO" id="GO:0008395">
    <property type="term" value="F:steroid hydroxylase activity"/>
    <property type="evidence" value="ECO:0007669"/>
    <property type="project" value="TreeGrafter"/>
</dbReference>
<feature type="binding site" description="axial binding residue" evidence="13">
    <location>
        <position position="426"/>
    </location>
    <ligand>
        <name>heme</name>
        <dbReference type="ChEBI" id="CHEBI:30413"/>
    </ligand>
    <ligandPart>
        <name>Fe</name>
        <dbReference type="ChEBI" id="CHEBI:18248"/>
    </ligandPart>
</feature>